<dbReference type="HOGENOM" id="CLU_1084103_0_0_1"/>
<dbReference type="EMBL" id="DS986013">
    <property type="protein sequence ID" value="EDV18605.1"/>
    <property type="molecule type" value="Genomic_DNA"/>
</dbReference>
<reference evidence="1 2" key="1">
    <citation type="journal article" date="2008" name="Nature">
        <title>The Trichoplax genome and the nature of placozoans.</title>
        <authorList>
            <person name="Srivastava M."/>
            <person name="Begovic E."/>
            <person name="Chapman J."/>
            <person name="Putnam N.H."/>
            <person name="Hellsten U."/>
            <person name="Kawashima T."/>
            <person name="Kuo A."/>
            <person name="Mitros T."/>
            <person name="Salamov A."/>
            <person name="Carpenter M.L."/>
            <person name="Signorovitch A.Y."/>
            <person name="Moreno M.A."/>
            <person name="Kamm K."/>
            <person name="Grimwood J."/>
            <person name="Schmutz J."/>
            <person name="Shapiro H."/>
            <person name="Grigoriev I.V."/>
            <person name="Buss L.W."/>
            <person name="Schierwater B."/>
            <person name="Dellaporta S.L."/>
            <person name="Rokhsar D.S."/>
        </authorList>
    </citation>
    <scope>NUCLEOTIDE SEQUENCE [LARGE SCALE GENOMIC DNA]</scope>
    <source>
        <strain evidence="1 2">Grell-BS-1999</strain>
    </source>
</reference>
<feature type="non-terminal residue" evidence="1">
    <location>
        <position position="1"/>
    </location>
</feature>
<evidence type="ECO:0000313" key="2">
    <source>
        <dbReference type="Proteomes" id="UP000009022"/>
    </source>
</evidence>
<protein>
    <submittedName>
        <fullName evidence="1">Uncharacterized protein</fullName>
    </submittedName>
</protein>
<dbReference type="KEGG" id="tad:TRIADDRAFT_62897"/>
<dbReference type="InParanoid" id="B3SF90"/>
<dbReference type="AlphaFoldDB" id="B3SF90"/>
<sequence length="257" mass="29316">DKINKYSRETGIKAYLLSDNKISSTKNPSGSKFKIALSLFDDKEIKDENALEYQNDLRNSLELFDPNNTLKGLFSSTASSLDIETKKDLVDGKIPQITIYDTSDITAIQANLNDDSIEELPSYLKLLDKSKLESGGIIRILPKTFNGNKKIDLENFEVAYLSSDSGKSIISAKQGIVDTISNLINEYTKFGGAIDRYTRLEEQDKSYKEHTLTYEKQAYQYKKAQIERDSHKIKVQEIKTRTHQELLKQLNKRNDEL</sequence>
<evidence type="ECO:0000313" key="1">
    <source>
        <dbReference type="EMBL" id="EDV18605.1"/>
    </source>
</evidence>
<gene>
    <name evidence="1" type="ORF">TRIADDRAFT_62897</name>
</gene>
<organism evidence="1 2">
    <name type="scientific">Trichoplax adhaerens</name>
    <name type="common">Trichoplax reptans</name>
    <dbReference type="NCBI Taxonomy" id="10228"/>
    <lineage>
        <taxon>Eukaryota</taxon>
        <taxon>Metazoa</taxon>
        <taxon>Placozoa</taxon>
        <taxon>Uniplacotomia</taxon>
        <taxon>Trichoplacea</taxon>
        <taxon>Trichoplacidae</taxon>
        <taxon>Trichoplax</taxon>
    </lineage>
</organism>
<name>B3SF90_TRIAD</name>
<accession>B3SF90</accession>
<dbReference type="Proteomes" id="UP000009022">
    <property type="component" value="Unassembled WGS sequence"/>
</dbReference>
<proteinExistence type="predicted"/>
<keyword evidence="2" id="KW-1185">Reference proteome</keyword>